<dbReference type="AlphaFoldDB" id="A0A8J3K0R4"/>
<sequence>MDFGLNHLTEWVRPPHIDENMDFRTAADGSRKPLTLALHHWPSQAAVAAWASTGC</sequence>
<protein>
    <submittedName>
        <fullName evidence="1">Uncharacterized protein</fullName>
    </submittedName>
</protein>
<reference evidence="1 2" key="1">
    <citation type="submission" date="2021-01" db="EMBL/GenBank/DDBJ databases">
        <title>Whole genome shotgun sequence of Catellatospora chokoriensis NBRC 107358.</title>
        <authorList>
            <person name="Komaki H."/>
            <person name="Tamura T."/>
        </authorList>
    </citation>
    <scope>NUCLEOTIDE SEQUENCE [LARGE SCALE GENOMIC DNA]</scope>
    <source>
        <strain evidence="1 2">NBRC 107358</strain>
    </source>
</reference>
<dbReference type="Proteomes" id="UP000619293">
    <property type="component" value="Unassembled WGS sequence"/>
</dbReference>
<comment type="caution">
    <text evidence="1">The sequence shown here is derived from an EMBL/GenBank/DDBJ whole genome shotgun (WGS) entry which is preliminary data.</text>
</comment>
<name>A0A8J3K0R4_9ACTN</name>
<keyword evidence="2" id="KW-1185">Reference proteome</keyword>
<organism evidence="1 2">
    <name type="scientific">Catellatospora chokoriensis</name>
    <dbReference type="NCBI Taxonomy" id="310353"/>
    <lineage>
        <taxon>Bacteria</taxon>
        <taxon>Bacillati</taxon>
        <taxon>Actinomycetota</taxon>
        <taxon>Actinomycetes</taxon>
        <taxon>Micromonosporales</taxon>
        <taxon>Micromonosporaceae</taxon>
        <taxon>Catellatospora</taxon>
    </lineage>
</organism>
<gene>
    <name evidence="1" type="ORF">Cch02nite_37960</name>
</gene>
<proteinExistence type="predicted"/>
<evidence type="ECO:0000313" key="1">
    <source>
        <dbReference type="EMBL" id="GIF90352.1"/>
    </source>
</evidence>
<accession>A0A8J3K0R4</accession>
<dbReference type="EMBL" id="BONG01000022">
    <property type="protein sequence ID" value="GIF90352.1"/>
    <property type="molecule type" value="Genomic_DNA"/>
</dbReference>
<evidence type="ECO:0000313" key="2">
    <source>
        <dbReference type="Proteomes" id="UP000619293"/>
    </source>
</evidence>